<evidence type="ECO:0000256" key="6">
    <source>
        <dbReference type="ARBA" id="ARBA00022603"/>
    </source>
</evidence>
<comment type="similarity">
    <text evidence="3">Belongs to the class I-like SAM-binding methyltransferase superfamily. TPMT family.</text>
</comment>
<evidence type="ECO:0000256" key="3">
    <source>
        <dbReference type="ARBA" id="ARBA00008145"/>
    </source>
</evidence>
<dbReference type="EC" id="2.1.1.67" evidence="4"/>
<evidence type="ECO:0000256" key="7">
    <source>
        <dbReference type="ARBA" id="ARBA00022679"/>
    </source>
</evidence>
<comment type="catalytic activity">
    <reaction evidence="1">
        <text>S-adenosyl-L-methionine + a thiopurine = S-adenosyl-L-homocysteine + a thiopurine S-methylether.</text>
        <dbReference type="EC" id="2.1.1.67"/>
    </reaction>
</comment>
<evidence type="ECO:0000313" key="9">
    <source>
        <dbReference type="EMBL" id="VAX00087.1"/>
    </source>
</evidence>
<dbReference type="InterPro" id="IPR022474">
    <property type="entry name" value="Thiopur_S-MeTfrase_Se/Te_detox"/>
</dbReference>
<accession>A0A3B1B4T9</accession>
<dbReference type="AlphaFoldDB" id="A0A3B1B4T9"/>
<dbReference type="Pfam" id="PF05724">
    <property type="entry name" value="TPMT"/>
    <property type="match status" value="1"/>
</dbReference>
<dbReference type="GO" id="GO:0032259">
    <property type="term" value="P:methylation"/>
    <property type="evidence" value="ECO:0007669"/>
    <property type="project" value="UniProtKB-KW"/>
</dbReference>
<dbReference type="PROSITE" id="PS51585">
    <property type="entry name" value="SAM_MT_TPMT"/>
    <property type="match status" value="1"/>
</dbReference>
<dbReference type="PANTHER" id="PTHR10259:SF11">
    <property type="entry name" value="THIOPURINE S-METHYLTRANSFERASE"/>
    <property type="match status" value="1"/>
</dbReference>
<dbReference type="PIRSF" id="PIRSF023956">
    <property type="entry name" value="Thiopurine_S-methyltransferase"/>
    <property type="match status" value="1"/>
</dbReference>
<dbReference type="GO" id="GO:0005737">
    <property type="term" value="C:cytoplasm"/>
    <property type="evidence" value="ECO:0007669"/>
    <property type="project" value="UniProtKB-SubCell"/>
</dbReference>
<dbReference type="FunFam" id="3.40.50.150:FF:000101">
    <property type="entry name" value="Thiopurine S-methyltransferase"/>
    <property type="match status" value="1"/>
</dbReference>
<protein>
    <recommendedName>
        <fullName evidence="4">thiopurine S-methyltransferase</fullName>
        <ecNumber evidence="4">2.1.1.67</ecNumber>
    </recommendedName>
</protein>
<keyword evidence="5" id="KW-0963">Cytoplasm</keyword>
<dbReference type="GO" id="GO:0010038">
    <property type="term" value="P:response to metal ion"/>
    <property type="evidence" value="ECO:0007669"/>
    <property type="project" value="InterPro"/>
</dbReference>
<keyword evidence="8" id="KW-0949">S-adenosyl-L-methionine</keyword>
<sequence length="221" mass="25347">MKPEFWLQRWDENKIGFHLGEVNPCLVEYWAQLGIASGSRVFVPLCGKSVDLRWLAEQGYFVEAIELSESAIEQFFSEQGIDYQRHQQGDWLVFESAQIRIWCGDYFHLTAEQVGSIDAVYDRAALIALPSEWRADYVSQLINLVGPVPQLLVTLDYPQPQMSGPPFSVPNEEVAVLYREYFETDKILTNKTDVLSDHAHFADRGLTSLFECVYLMQVSKK</sequence>
<comment type="subcellular location">
    <subcellularLocation>
        <location evidence="2">Cytoplasm</location>
    </subcellularLocation>
</comment>
<dbReference type="Gene3D" id="3.40.50.150">
    <property type="entry name" value="Vaccinia Virus protein VP39"/>
    <property type="match status" value="1"/>
</dbReference>
<dbReference type="PANTHER" id="PTHR10259">
    <property type="entry name" value="THIOPURINE S-METHYLTRANSFERASE"/>
    <property type="match status" value="1"/>
</dbReference>
<evidence type="ECO:0000256" key="5">
    <source>
        <dbReference type="ARBA" id="ARBA00022490"/>
    </source>
</evidence>
<dbReference type="EMBL" id="UOFR01000071">
    <property type="protein sequence ID" value="VAX00087.1"/>
    <property type="molecule type" value="Genomic_DNA"/>
</dbReference>
<dbReference type="GO" id="GO:0008119">
    <property type="term" value="F:thiopurine S-methyltransferase activity"/>
    <property type="evidence" value="ECO:0007669"/>
    <property type="project" value="UniProtKB-EC"/>
</dbReference>
<name>A0A3B1B4T9_9ZZZZ</name>
<dbReference type="InterPro" id="IPR025835">
    <property type="entry name" value="Thiopurine_S-MeTrfase"/>
</dbReference>
<dbReference type="HAMAP" id="MF_00812">
    <property type="entry name" value="Thiopur_methtran"/>
    <property type="match status" value="1"/>
</dbReference>
<gene>
    <name evidence="9" type="ORF">MNBD_GAMMA21-2494</name>
</gene>
<organism evidence="9">
    <name type="scientific">hydrothermal vent metagenome</name>
    <dbReference type="NCBI Taxonomy" id="652676"/>
    <lineage>
        <taxon>unclassified sequences</taxon>
        <taxon>metagenomes</taxon>
        <taxon>ecological metagenomes</taxon>
    </lineage>
</organism>
<evidence type="ECO:0000256" key="4">
    <source>
        <dbReference type="ARBA" id="ARBA00011905"/>
    </source>
</evidence>
<evidence type="ECO:0000256" key="8">
    <source>
        <dbReference type="ARBA" id="ARBA00022691"/>
    </source>
</evidence>
<evidence type="ECO:0000256" key="2">
    <source>
        <dbReference type="ARBA" id="ARBA00004496"/>
    </source>
</evidence>
<proteinExistence type="inferred from homology"/>
<dbReference type="InterPro" id="IPR008854">
    <property type="entry name" value="TPMT"/>
</dbReference>
<keyword evidence="7 9" id="KW-0808">Transferase</keyword>
<dbReference type="SUPFAM" id="SSF53335">
    <property type="entry name" value="S-adenosyl-L-methionine-dependent methyltransferases"/>
    <property type="match status" value="1"/>
</dbReference>
<evidence type="ECO:0000256" key="1">
    <source>
        <dbReference type="ARBA" id="ARBA00000903"/>
    </source>
</evidence>
<dbReference type="NCBIfam" id="NF009732">
    <property type="entry name" value="PRK13255.1"/>
    <property type="match status" value="1"/>
</dbReference>
<keyword evidence="6 9" id="KW-0489">Methyltransferase</keyword>
<reference evidence="9" key="1">
    <citation type="submission" date="2018-06" db="EMBL/GenBank/DDBJ databases">
        <authorList>
            <person name="Zhirakovskaya E."/>
        </authorList>
    </citation>
    <scope>NUCLEOTIDE SEQUENCE</scope>
</reference>
<dbReference type="NCBIfam" id="TIGR03840">
    <property type="entry name" value="TMPT_Se_Te"/>
    <property type="match status" value="1"/>
</dbReference>
<dbReference type="InterPro" id="IPR029063">
    <property type="entry name" value="SAM-dependent_MTases_sf"/>
</dbReference>